<dbReference type="PRINTS" id="PR00344">
    <property type="entry name" value="BCTRLSENSOR"/>
</dbReference>
<dbReference type="Pfam" id="PF00989">
    <property type="entry name" value="PAS"/>
    <property type="match status" value="1"/>
</dbReference>
<evidence type="ECO:0000259" key="8">
    <source>
        <dbReference type="PROSITE" id="PS50109"/>
    </source>
</evidence>
<feature type="coiled-coil region" evidence="7">
    <location>
        <begin position="444"/>
        <end position="471"/>
    </location>
</feature>
<comment type="catalytic activity">
    <reaction evidence="1">
        <text>ATP + protein L-histidine = ADP + protein N-phospho-L-histidine.</text>
        <dbReference type="EC" id="2.7.13.3"/>
    </reaction>
</comment>
<dbReference type="Pfam" id="PF13426">
    <property type="entry name" value="PAS_9"/>
    <property type="match status" value="1"/>
</dbReference>
<gene>
    <name evidence="11" type="ORF">ABXZ36_04615</name>
</gene>
<dbReference type="RefSeq" id="WP_354614308.1">
    <property type="nucleotide sequence ID" value="NZ_JBEXAE010000002.1"/>
</dbReference>
<dbReference type="Gene3D" id="3.30.450.20">
    <property type="entry name" value="PAS domain"/>
    <property type="match status" value="3"/>
</dbReference>
<dbReference type="SUPFAM" id="SSF55785">
    <property type="entry name" value="PYP-like sensor domain (PAS domain)"/>
    <property type="match status" value="2"/>
</dbReference>
<dbReference type="PROSITE" id="PS50112">
    <property type="entry name" value="PAS"/>
    <property type="match status" value="2"/>
</dbReference>
<proteinExistence type="predicted"/>
<keyword evidence="4" id="KW-0808">Transferase</keyword>
<dbReference type="CDD" id="cd00130">
    <property type="entry name" value="PAS"/>
    <property type="match status" value="2"/>
</dbReference>
<feature type="domain" description="PAS" evidence="9">
    <location>
        <begin position="130"/>
        <end position="196"/>
    </location>
</feature>
<dbReference type="PANTHER" id="PTHR43711">
    <property type="entry name" value="TWO-COMPONENT HISTIDINE KINASE"/>
    <property type="match status" value="1"/>
</dbReference>
<accession>A0ABV2SS04</accession>
<evidence type="ECO:0000256" key="2">
    <source>
        <dbReference type="ARBA" id="ARBA00012438"/>
    </source>
</evidence>
<name>A0ABV2SS04_9FLAO</name>
<dbReference type="InterPro" id="IPR001610">
    <property type="entry name" value="PAC"/>
</dbReference>
<evidence type="ECO:0000313" key="11">
    <source>
        <dbReference type="EMBL" id="MET6989928.1"/>
    </source>
</evidence>
<dbReference type="InterPro" id="IPR005467">
    <property type="entry name" value="His_kinase_dom"/>
</dbReference>
<dbReference type="EMBL" id="JBEXAE010000002">
    <property type="protein sequence ID" value="MET6989928.1"/>
    <property type="molecule type" value="Genomic_DNA"/>
</dbReference>
<dbReference type="PROSITE" id="PS50113">
    <property type="entry name" value="PAC"/>
    <property type="match status" value="1"/>
</dbReference>
<dbReference type="InterPro" id="IPR003594">
    <property type="entry name" value="HATPase_dom"/>
</dbReference>
<evidence type="ECO:0000259" key="9">
    <source>
        <dbReference type="PROSITE" id="PS50112"/>
    </source>
</evidence>
<dbReference type="Gene3D" id="3.30.450.40">
    <property type="match status" value="1"/>
</dbReference>
<evidence type="ECO:0000259" key="10">
    <source>
        <dbReference type="PROSITE" id="PS50113"/>
    </source>
</evidence>
<dbReference type="PANTHER" id="PTHR43711:SF26">
    <property type="entry name" value="SENSOR HISTIDINE KINASE RCSC"/>
    <property type="match status" value="1"/>
</dbReference>
<sequence length="836" mass="95812">MEHQLSDTTVLQSIYEATSDGILFVDAKRRIWKVNKAAHQILGYTASELEQKKLEELLSKPTLAILDKLFSEEKQTHDVKILETTVYALNGPQDVQIRIIPQDKGGCILLLGTIFWNGDYINMLKVRNMALESTSNGITITDARLPDLPIIYCNQGFVRMTGYSKEEILNKNCRFLQADDRDQKEIGIIKSAIQKGDPCRVVLRNYKKNGTLFWNELNITPVRDEANELSYFIGVQNDVTLTKKEELTKDHIRYILEMITKVTPIEKIGQEIINVMKEYVAHSIPIIGHMDRGKYNWQYLEKGNGYGQVIETIASLILESIFDTKSERPMYSKEVVIEDISKIKATTSLQSLALKLGILGCWYFPILSSKNEVLGCLLLFNRRYGKPEGHQKELLTDMVKLASIAFEHHKNNYALQQGKKQLMELAKKLEYRVMERTKEVTANVRKLVELNLNLEDQVKETKEAENKASQSQVMLSAIAQNFPKGAMVVFNENFEIVYIEGEELRHINMIKEEVEGRSIGEIPFFSEHHILKMKKDIKETVKGNKISFEMGFEKKIYSVNSRPLYDAYNDCTLALFVYNNITQQKLVEREIRYALKREQELNDLKTRFVSMASHEFRTPLSAILSSAILIYKQNEPGNETKIERYVERIKSNVRNLVVILNDFLSLDKLEAGKVGVNRQLFDLIQFSKALIEEMDSNKKMGQTIVLEKIEQEMLVFIDPKLLSHILINLLSNAIKYSDENMDIILNIQNTGSHVVIKITDNGIGIPIKEQEHLFERFFRAENALNIQGTGLGLHIVRQYVELLGGTVGFKGELGKESIFTVKLPTNLEENENNIDH</sequence>
<dbReference type="SMART" id="SM00086">
    <property type="entry name" value="PAC"/>
    <property type="match status" value="1"/>
</dbReference>
<evidence type="ECO:0000313" key="12">
    <source>
        <dbReference type="Proteomes" id="UP001549799"/>
    </source>
</evidence>
<dbReference type="SUPFAM" id="SSF47384">
    <property type="entry name" value="Homodimeric domain of signal transducing histidine kinase"/>
    <property type="match status" value="1"/>
</dbReference>
<dbReference type="Gene3D" id="3.30.565.10">
    <property type="entry name" value="Histidine kinase-like ATPase, C-terminal domain"/>
    <property type="match status" value="1"/>
</dbReference>
<keyword evidence="5" id="KW-0418">Kinase</keyword>
<keyword evidence="6" id="KW-0902">Two-component regulatory system</keyword>
<dbReference type="InterPro" id="IPR050736">
    <property type="entry name" value="Sensor_HK_Regulatory"/>
</dbReference>
<evidence type="ECO:0000256" key="4">
    <source>
        <dbReference type="ARBA" id="ARBA00022679"/>
    </source>
</evidence>
<evidence type="ECO:0000256" key="1">
    <source>
        <dbReference type="ARBA" id="ARBA00000085"/>
    </source>
</evidence>
<dbReference type="Gene3D" id="1.10.287.130">
    <property type="match status" value="1"/>
</dbReference>
<dbReference type="EC" id="2.7.13.3" evidence="2"/>
<dbReference type="PROSITE" id="PS50109">
    <property type="entry name" value="HIS_KIN"/>
    <property type="match status" value="1"/>
</dbReference>
<dbReference type="SMART" id="SM00388">
    <property type="entry name" value="HisKA"/>
    <property type="match status" value="1"/>
</dbReference>
<dbReference type="Pfam" id="PF00512">
    <property type="entry name" value="HisKA"/>
    <property type="match status" value="1"/>
</dbReference>
<protein>
    <recommendedName>
        <fullName evidence="2">histidine kinase</fullName>
        <ecNumber evidence="2">2.7.13.3</ecNumber>
    </recommendedName>
</protein>
<dbReference type="InterPro" id="IPR000014">
    <property type="entry name" value="PAS"/>
</dbReference>
<dbReference type="InterPro" id="IPR000700">
    <property type="entry name" value="PAS-assoc_C"/>
</dbReference>
<dbReference type="SUPFAM" id="SSF55781">
    <property type="entry name" value="GAF domain-like"/>
    <property type="match status" value="1"/>
</dbReference>
<dbReference type="InterPro" id="IPR036097">
    <property type="entry name" value="HisK_dim/P_sf"/>
</dbReference>
<dbReference type="InterPro" id="IPR029016">
    <property type="entry name" value="GAF-like_dom_sf"/>
</dbReference>
<dbReference type="SUPFAM" id="SSF55874">
    <property type="entry name" value="ATPase domain of HSP90 chaperone/DNA topoisomerase II/histidine kinase"/>
    <property type="match status" value="1"/>
</dbReference>
<dbReference type="InterPro" id="IPR004358">
    <property type="entry name" value="Sig_transdc_His_kin-like_C"/>
</dbReference>
<dbReference type="NCBIfam" id="TIGR00229">
    <property type="entry name" value="sensory_box"/>
    <property type="match status" value="2"/>
</dbReference>
<keyword evidence="3" id="KW-0597">Phosphoprotein</keyword>
<dbReference type="SMART" id="SM00091">
    <property type="entry name" value="PAS"/>
    <property type="match status" value="3"/>
</dbReference>
<feature type="domain" description="PAC" evidence="10">
    <location>
        <begin position="197"/>
        <end position="251"/>
    </location>
</feature>
<dbReference type="InterPro" id="IPR013767">
    <property type="entry name" value="PAS_fold"/>
</dbReference>
<dbReference type="CDD" id="cd00082">
    <property type="entry name" value="HisKA"/>
    <property type="match status" value="1"/>
</dbReference>
<dbReference type="InterPro" id="IPR036890">
    <property type="entry name" value="HATPase_C_sf"/>
</dbReference>
<feature type="domain" description="Histidine kinase" evidence="8">
    <location>
        <begin position="611"/>
        <end position="827"/>
    </location>
</feature>
<dbReference type="CDD" id="cd00075">
    <property type="entry name" value="HATPase"/>
    <property type="match status" value="1"/>
</dbReference>
<dbReference type="Pfam" id="PF02518">
    <property type="entry name" value="HATPase_c"/>
    <property type="match status" value="1"/>
</dbReference>
<dbReference type="InterPro" id="IPR035965">
    <property type="entry name" value="PAS-like_dom_sf"/>
</dbReference>
<evidence type="ECO:0000256" key="3">
    <source>
        <dbReference type="ARBA" id="ARBA00022553"/>
    </source>
</evidence>
<dbReference type="InterPro" id="IPR003661">
    <property type="entry name" value="HisK_dim/P_dom"/>
</dbReference>
<evidence type="ECO:0000256" key="7">
    <source>
        <dbReference type="SAM" id="Coils"/>
    </source>
</evidence>
<dbReference type="SMART" id="SM00387">
    <property type="entry name" value="HATPase_c"/>
    <property type="match status" value="1"/>
</dbReference>
<feature type="domain" description="PAS" evidence="9">
    <location>
        <begin position="7"/>
        <end position="49"/>
    </location>
</feature>
<comment type="caution">
    <text evidence="11">The sequence shown here is derived from an EMBL/GenBank/DDBJ whole genome shotgun (WGS) entry which is preliminary data.</text>
</comment>
<reference evidence="11 12" key="1">
    <citation type="submission" date="2024-07" db="EMBL/GenBank/DDBJ databases">
        <title>The genome sequence of type strain Sediminicola arcticus GDMCC 1.2805.</title>
        <authorList>
            <person name="Liu Y."/>
        </authorList>
    </citation>
    <scope>NUCLEOTIDE SEQUENCE [LARGE SCALE GENOMIC DNA]</scope>
    <source>
        <strain evidence="11 12">GDMCC 1.2805</strain>
    </source>
</reference>
<organism evidence="11 12">
    <name type="scientific">Sediminicola arcticus</name>
    <dbReference type="NCBI Taxonomy" id="1574308"/>
    <lineage>
        <taxon>Bacteria</taxon>
        <taxon>Pseudomonadati</taxon>
        <taxon>Bacteroidota</taxon>
        <taxon>Flavobacteriia</taxon>
        <taxon>Flavobacteriales</taxon>
        <taxon>Flavobacteriaceae</taxon>
        <taxon>Sediminicola</taxon>
    </lineage>
</organism>
<evidence type="ECO:0000256" key="5">
    <source>
        <dbReference type="ARBA" id="ARBA00022777"/>
    </source>
</evidence>
<keyword evidence="12" id="KW-1185">Reference proteome</keyword>
<evidence type="ECO:0000256" key="6">
    <source>
        <dbReference type="ARBA" id="ARBA00023012"/>
    </source>
</evidence>
<dbReference type="Proteomes" id="UP001549799">
    <property type="component" value="Unassembled WGS sequence"/>
</dbReference>
<keyword evidence="7" id="KW-0175">Coiled coil</keyword>